<dbReference type="PANTHER" id="PTHR45887:SF1">
    <property type="entry name" value="TRANSLATION INITIATION FACTOR EIF-2B SUBUNIT EPSILON"/>
    <property type="match status" value="1"/>
</dbReference>
<evidence type="ECO:0000256" key="3">
    <source>
        <dbReference type="ARBA" id="ARBA00018601"/>
    </source>
</evidence>
<feature type="compositionally biased region" description="Acidic residues" evidence="12">
    <location>
        <begin position="495"/>
        <end position="506"/>
    </location>
</feature>
<dbReference type="GO" id="GO:0031369">
    <property type="term" value="F:translation initiation factor binding"/>
    <property type="evidence" value="ECO:0007669"/>
    <property type="project" value="InterPro"/>
</dbReference>
<evidence type="ECO:0000256" key="9">
    <source>
        <dbReference type="ARBA" id="ARBA00044144"/>
    </source>
</evidence>
<evidence type="ECO:0000256" key="5">
    <source>
        <dbReference type="ARBA" id="ARBA00022540"/>
    </source>
</evidence>
<protein>
    <recommendedName>
        <fullName evidence="3">Mannose-1-phosphate guanyltransferase</fullName>
    </recommendedName>
    <alternativeName>
        <fullName evidence="8">GDP-mannose pyrophosphorylase</fullName>
    </alternativeName>
    <alternativeName>
        <fullName evidence="7">GTP-mannose-1-phosphate guanylyltransferase</fullName>
    </alternativeName>
    <alternativeName>
        <fullName evidence="9">Translation initiation factor eIF2B subunit epsilon</fullName>
    </alternativeName>
    <alternativeName>
        <fullName evidence="10">eIF2B GDP-GTP exchange factor subunit epsilon</fullName>
    </alternativeName>
</protein>
<evidence type="ECO:0000256" key="11">
    <source>
        <dbReference type="ARBA" id="ARBA00046432"/>
    </source>
</evidence>
<dbReference type="Gene3D" id="3.90.550.10">
    <property type="entry name" value="Spore Coat Polysaccharide Biosynthesis Protein SpsA, Chain A"/>
    <property type="match status" value="1"/>
</dbReference>
<evidence type="ECO:0000256" key="12">
    <source>
        <dbReference type="SAM" id="MobiDB-lite"/>
    </source>
</evidence>
<dbReference type="InterPro" id="IPR051956">
    <property type="entry name" value="eIF2B_epsilon"/>
</dbReference>
<proteinExistence type="inferred from homology"/>
<evidence type="ECO:0000313" key="15">
    <source>
        <dbReference type="Proteomes" id="UP000246991"/>
    </source>
</evidence>
<feature type="compositionally biased region" description="Basic and acidic residues" evidence="12">
    <location>
        <begin position="507"/>
        <end position="517"/>
    </location>
</feature>
<dbReference type="Gene3D" id="2.160.10.10">
    <property type="entry name" value="Hexapeptide repeat proteins"/>
    <property type="match status" value="1"/>
</dbReference>
<feature type="compositionally biased region" description="Basic and acidic residues" evidence="12">
    <location>
        <begin position="445"/>
        <end position="457"/>
    </location>
</feature>
<dbReference type="PANTHER" id="PTHR45887">
    <property type="entry name" value="TRANSLATION INITIATION FACTOR EIF-2B SUBUNIT EPSILON"/>
    <property type="match status" value="1"/>
</dbReference>
<sequence length="708" mass="78786">MSSRKDKRSPGGKKQAEEQRENILQAVVLADSFQKRFRPFTLETPRCLLPLANTPMIEYTLEFLALSGVQDVFIFASSHAEKVEEYIRSSRWAKKSSPFKNCRIILSPASASVGDAMRELDSKQLITTDFLMVHGDFISNLPLGDILDVHRKRRTADKNAIMTMILKESTSGFRAKAKNEKGVFLIDPTTNRCVYYDEIAPYGRGGALVPRELFKDHSELQIRNDLSDCYLDICSPDVPALFTENFDYQHIRRHFLHGILTDYDLYGKTVHTHIIKGYYLARVRSLRAYDGVSGDLMEQLAYPVVPDSNFLDDQSYGSAMGSRYIGEGAFLERSATIRPLTVIGTDTSVGEGSVVGISTIGRNCEIGSGVVVDGSYIWDDVAIGDGCRIHSSVIANGVKLGKGCIIERGALISYNVNIPDGTTVKAGSRITAYKRKSDTESDSDKEDKDDSLGGHEYEDSESEEDDEVIISKMDNLGFRDEDLVNDSESSISTISDDDEDSDDELTPEDKKPRRRSDSVATAASEDNAEADAWHKEAAVSLLTAMEGDHPVEVASLELNGLRMTANASWHQVRKAAVSALHNRIEQVVATQSKGLPKATNEVFTHWELLVKRMVFDRADQSDFLLLVQKDCVERNNGGSLLLNVTQRVFELDIIEEEAINTWWADEKSSTDAGGMRKVRQATEAFVKWLAEAEEESSEEEDEGDDDDE</sequence>
<dbReference type="Pfam" id="PF25084">
    <property type="entry name" value="LbH_EIF2B"/>
    <property type="match status" value="1"/>
</dbReference>
<dbReference type="AlphaFoldDB" id="A0A317SEY4"/>
<keyword evidence="5" id="KW-0396">Initiation factor</keyword>
<comment type="similarity">
    <text evidence="2">Belongs to the eIF-2B gamma/epsilon subunits family.</text>
</comment>
<feature type="compositionally biased region" description="Acidic residues" evidence="12">
    <location>
        <begin position="458"/>
        <end position="467"/>
    </location>
</feature>
<dbReference type="CDD" id="cd11558">
    <property type="entry name" value="W2_eIF2B_epsilon"/>
    <property type="match status" value="1"/>
</dbReference>
<reference evidence="14 15" key="1">
    <citation type="submission" date="2018-03" db="EMBL/GenBank/DDBJ databases">
        <title>Genomes of Pezizomycetes fungi and the evolution of truffles.</title>
        <authorList>
            <person name="Murat C."/>
            <person name="Payen T."/>
            <person name="Noel B."/>
            <person name="Kuo A."/>
            <person name="Martin F.M."/>
        </authorList>
    </citation>
    <scope>NUCLEOTIDE SEQUENCE [LARGE SCALE GENOMIC DNA]</scope>
    <source>
        <strain evidence="14">091103-1</strain>
    </source>
</reference>
<evidence type="ECO:0000256" key="7">
    <source>
        <dbReference type="ARBA" id="ARBA00030179"/>
    </source>
</evidence>
<comment type="caution">
    <text evidence="14">The sequence shown here is derived from an EMBL/GenBank/DDBJ whole genome shotgun (WGS) entry which is preliminary data.</text>
</comment>
<dbReference type="GO" id="GO:0005851">
    <property type="term" value="C:eukaryotic translation initiation factor 2B complex"/>
    <property type="evidence" value="ECO:0007669"/>
    <property type="project" value="TreeGrafter"/>
</dbReference>
<dbReference type="CDD" id="cd04197">
    <property type="entry name" value="eIF-2B_epsilon_N"/>
    <property type="match status" value="1"/>
</dbReference>
<evidence type="ECO:0000256" key="10">
    <source>
        <dbReference type="ARBA" id="ARBA00044345"/>
    </source>
</evidence>
<name>A0A317SEY4_9PEZI</name>
<comment type="subcellular location">
    <subcellularLocation>
        <location evidence="1">Cytoplasm</location>
        <location evidence="1">Cytosol</location>
    </subcellularLocation>
</comment>
<dbReference type="GO" id="GO:0003743">
    <property type="term" value="F:translation initiation factor activity"/>
    <property type="evidence" value="ECO:0007669"/>
    <property type="project" value="UniProtKB-KW"/>
</dbReference>
<dbReference type="InterPro" id="IPR005835">
    <property type="entry name" value="NTP_transferase_dom"/>
</dbReference>
<evidence type="ECO:0000313" key="14">
    <source>
        <dbReference type="EMBL" id="PWW72758.1"/>
    </source>
</evidence>
<keyword evidence="6" id="KW-0648">Protein biosynthesis</keyword>
<evidence type="ECO:0000256" key="1">
    <source>
        <dbReference type="ARBA" id="ARBA00004514"/>
    </source>
</evidence>
<evidence type="ECO:0000259" key="13">
    <source>
        <dbReference type="PROSITE" id="PS51363"/>
    </source>
</evidence>
<keyword evidence="14" id="KW-0808">Transferase</keyword>
<dbReference type="PROSITE" id="PS51363">
    <property type="entry name" value="W2"/>
    <property type="match status" value="1"/>
</dbReference>
<dbReference type="Gene3D" id="1.25.40.180">
    <property type="match status" value="1"/>
</dbReference>
<evidence type="ECO:0000256" key="6">
    <source>
        <dbReference type="ARBA" id="ARBA00022917"/>
    </source>
</evidence>
<evidence type="ECO:0000256" key="4">
    <source>
        <dbReference type="ARBA" id="ARBA00022490"/>
    </source>
</evidence>
<dbReference type="GO" id="GO:0016740">
    <property type="term" value="F:transferase activity"/>
    <property type="evidence" value="ECO:0007669"/>
    <property type="project" value="UniProtKB-KW"/>
</dbReference>
<evidence type="ECO:0000256" key="2">
    <source>
        <dbReference type="ARBA" id="ARBA00007878"/>
    </source>
</evidence>
<dbReference type="InterPro" id="IPR035543">
    <property type="entry name" value="eIF-2B_epsilon_N"/>
</dbReference>
<dbReference type="SUPFAM" id="SSF53448">
    <property type="entry name" value="Nucleotide-diphospho-sugar transferases"/>
    <property type="match status" value="1"/>
</dbReference>
<dbReference type="Pfam" id="PF00483">
    <property type="entry name" value="NTP_transferase"/>
    <property type="match status" value="1"/>
</dbReference>
<dbReference type="SMART" id="SM00515">
    <property type="entry name" value="eIF5C"/>
    <property type="match status" value="1"/>
</dbReference>
<dbReference type="STRING" id="42249.A0A317SEY4"/>
<keyword evidence="4" id="KW-0963">Cytoplasm</keyword>
<dbReference type="CDD" id="cd05787">
    <property type="entry name" value="LbH_eIF2B_epsilon"/>
    <property type="match status" value="1"/>
</dbReference>
<feature type="region of interest" description="Disordered" evidence="12">
    <location>
        <begin position="434"/>
        <end position="467"/>
    </location>
</feature>
<comment type="subunit">
    <text evidence="11">Component of the translation initiation factor 2B (eIF2B) complex which is a heterodecamer of two sets of five different subunits: alpha, beta, gamma, delta and epsilon. Subunits alpha, beta and delta comprise a regulatory subcomplex and subunits epsilon and gamma comprise a catalytic subcomplex. Within the complex, the hexameric regulatory complex resides at the center, with the two heterodimeric catalytic subcomplexes bound on opposite sides.</text>
</comment>
<dbReference type="InterPro" id="IPR003307">
    <property type="entry name" value="W2_domain"/>
</dbReference>
<dbReference type="InterPro" id="IPR056764">
    <property type="entry name" value="LbH_EIF2B3/5"/>
</dbReference>
<feature type="region of interest" description="Disordered" evidence="12">
    <location>
        <begin position="481"/>
        <end position="531"/>
    </location>
</feature>
<dbReference type="EMBL" id="PYWC01000094">
    <property type="protein sequence ID" value="PWW72758.1"/>
    <property type="molecule type" value="Genomic_DNA"/>
</dbReference>
<dbReference type="SUPFAM" id="SSF51161">
    <property type="entry name" value="Trimeric LpxA-like enzymes"/>
    <property type="match status" value="1"/>
</dbReference>
<gene>
    <name evidence="14" type="ORF">C7212DRAFT_301201</name>
</gene>
<keyword evidence="15" id="KW-1185">Reference proteome</keyword>
<dbReference type="Pfam" id="PF02020">
    <property type="entry name" value="W2"/>
    <property type="match status" value="1"/>
</dbReference>
<organism evidence="14 15">
    <name type="scientific">Tuber magnatum</name>
    <name type="common">white Piedmont truffle</name>
    <dbReference type="NCBI Taxonomy" id="42249"/>
    <lineage>
        <taxon>Eukaryota</taxon>
        <taxon>Fungi</taxon>
        <taxon>Dikarya</taxon>
        <taxon>Ascomycota</taxon>
        <taxon>Pezizomycotina</taxon>
        <taxon>Pezizomycetes</taxon>
        <taxon>Pezizales</taxon>
        <taxon>Tuberaceae</taxon>
        <taxon>Tuber</taxon>
    </lineage>
</organism>
<dbReference type="InterPro" id="IPR044123">
    <property type="entry name" value="W2_eIF2B_epsilon"/>
</dbReference>
<dbReference type="FunFam" id="3.90.550.10:FF:000066">
    <property type="entry name" value="Translation initiation factor eIF-2B subunit epsilon"/>
    <property type="match status" value="1"/>
</dbReference>
<evidence type="ECO:0000256" key="8">
    <source>
        <dbReference type="ARBA" id="ARBA00031190"/>
    </source>
</evidence>
<feature type="domain" description="W2" evidence="13">
    <location>
        <begin position="527"/>
        <end position="699"/>
    </location>
</feature>
<dbReference type="GO" id="GO:0005085">
    <property type="term" value="F:guanyl-nucleotide exchange factor activity"/>
    <property type="evidence" value="ECO:0007669"/>
    <property type="project" value="InterPro"/>
</dbReference>
<dbReference type="OrthoDB" id="424572at2759"/>
<accession>A0A317SEY4</accession>
<dbReference type="SUPFAM" id="SSF48371">
    <property type="entry name" value="ARM repeat"/>
    <property type="match status" value="1"/>
</dbReference>
<dbReference type="InterPro" id="IPR029044">
    <property type="entry name" value="Nucleotide-diphossugar_trans"/>
</dbReference>
<dbReference type="InterPro" id="IPR016024">
    <property type="entry name" value="ARM-type_fold"/>
</dbReference>
<dbReference type="GO" id="GO:0005829">
    <property type="term" value="C:cytosol"/>
    <property type="evidence" value="ECO:0007669"/>
    <property type="project" value="UniProtKB-SubCell"/>
</dbReference>
<dbReference type="InterPro" id="IPR011004">
    <property type="entry name" value="Trimer_LpxA-like_sf"/>
</dbReference>
<dbReference type="Proteomes" id="UP000246991">
    <property type="component" value="Unassembled WGS sequence"/>
</dbReference>